<dbReference type="GO" id="GO:0016712">
    <property type="term" value="F:oxidoreductase activity, acting on paired donors, with incorporation or reduction of molecular oxygen, reduced flavin or flavoprotein as one donor, and incorporation of one atom of oxygen"/>
    <property type="evidence" value="ECO:0007669"/>
    <property type="project" value="UniProtKB-UniRule"/>
</dbReference>
<comment type="subcellular location">
    <subcellularLocation>
        <location evidence="11">Mitochondrion inner membrane</location>
        <topology evidence="11">Peripheral membrane protein</topology>
        <orientation evidence="11">Matrix side</orientation>
    </subcellularLocation>
</comment>
<dbReference type="PANTHER" id="PTHR43876">
    <property type="entry name" value="UBIQUINONE BIOSYNTHESIS MONOOXYGENASE COQ6, MITOCHONDRIAL"/>
    <property type="match status" value="1"/>
</dbReference>
<dbReference type="FunFam" id="3.50.50.60:FF:000021">
    <property type="entry name" value="Ubiquinone biosynthesis monooxygenase COQ6"/>
    <property type="match status" value="1"/>
</dbReference>
<feature type="binding site" evidence="11">
    <location>
        <position position="656"/>
    </location>
    <ligand>
        <name>Zn(2+)</name>
        <dbReference type="ChEBI" id="CHEBI:29105"/>
    </ligand>
</feature>
<evidence type="ECO:0000256" key="3">
    <source>
        <dbReference type="ARBA" id="ARBA00022630"/>
    </source>
</evidence>
<dbReference type="InterPro" id="IPR007715">
    <property type="entry name" value="Coq4"/>
</dbReference>
<dbReference type="EMBL" id="BACD03000036">
    <property type="protein sequence ID" value="GAO50735.1"/>
    <property type="molecule type" value="Genomic_DNA"/>
</dbReference>
<keyword evidence="11" id="KW-0456">Lyase</keyword>
<dbReference type="InterPro" id="IPR002938">
    <property type="entry name" value="FAD-bd"/>
</dbReference>
<feature type="binding site" evidence="11">
    <location>
        <position position="671"/>
    </location>
    <ligand>
        <name>Zn(2+)</name>
        <dbReference type="ChEBI" id="CHEBI:29105"/>
    </ligand>
</feature>
<evidence type="ECO:0000256" key="1">
    <source>
        <dbReference type="ARBA" id="ARBA00001974"/>
    </source>
</evidence>
<dbReference type="Pfam" id="PF01494">
    <property type="entry name" value="FAD_binding_3"/>
    <property type="match status" value="1"/>
</dbReference>
<comment type="catalytic activity">
    <reaction evidence="12">
        <text>a 4-hydroxy-3-(all-trans-polyprenyl)benzoate + 2 reduced [2Fe-2S]-[ferredoxin] + O2 + 2 H(+) = a 3,4-dihydroxy-5-(all-trans-polyprenyl)benzoate + 2 oxidized [2Fe-2S]-[ferredoxin] + H2O</text>
        <dbReference type="Rhea" id="RHEA:81195"/>
        <dbReference type="Rhea" id="RHEA-COMP:9514"/>
        <dbReference type="Rhea" id="RHEA-COMP:10000"/>
        <dbReference type="Rhea" id="RHEA-COMP:10001"/>
        <dbReference type="Rhea" id="RHEA-COMP:10930"/>
        <dbReference type="ChEBI" id="CHEBI:15377"/>
        <dbReference type="ChEBI" id="CHEBI:15378"/>
        <dbReference type="ChEBI" id="CHEBI:15379"/>
        <dbReference type="ChEBI" id="CHEBI:33737"/>
        <dbReference type="ChEBI" id="CHEBI:33738"/>
        <dbReference type="ChEBI" id="CHEBI:64694"/>
        <dbReference type="ChEBI" id="CHEBI:78396"/>
        <dbReference type="EC" id="1.14.15.45"/>
    </reaction>
</comment>
<dbReference type="GO" id="GO:0120539">
    <property type="term" value="F:4-hydroxy-3-methoxy-5-polyprenylbenzoate decarboxylase activity"/>
    <property type="evidence" value="ECO:0007669"/>
    <property type="project" value="UniProtKB-EC"/>
</dbReference>
<feature type="binding site" evidence="11">
    <location>
        <position position="659"/>
    </location>
    <ligand>
        <name>Zn(2+)</name>
        <dbReference type="ChEBI" id="CHEBI:29105"/>
    </ligand>
</feature>
<comment type="cofactor">
    <cofactor evidence="11">
        <name>Zn(2+)</name>
        <dbReference type="ChEBI" id="CHEBI:29105"/>
    </cofactor>
</comment>
<dbReference type="EC" id="1.14.15.46" evidence="12"/>
<evidence type="ECO:0000256" key="12">
    <source>
        <dbReference type="HAMAP-Rule" id="MF_03193"/>
    </source>
</evidence>
<protein>
    <recommendedName>
        <fullName evidence="12">Ubiquinone biosynthesis monooxygenase COQ6, mitochondrial</fullName>
        <ecNumber evidence="12">1.14.15.45</ecNumber>
    </recommendedName>
    <alternativeName>
        <fullName evidence="12">2-methoxy-6-polyprenolphenol 4-hydroxylase</fullName>
        <ecNumber evidence="12">1.14.15.46</ecNumber>
    </alternativeName>
</protein>
<accession>A0A0E9NMT7</accession>
<comment type="function">
    <text evidence="12">FAD-dependent monooxygenase required for two non-consecutive steps during ubiquinone biosynthesis. Required for the C5-ring hydroxylation during ubiquinone biosynthesis by catalyzing the hydroxylation of 4-hydroxy-3-(all-trans-polyprenyl)benzoic acid to 3,4-dihydroxy-5-(all-trans-polyprenyl)benzoic acid. Also acts downstream of coq4, for the C1-hydroxylation during ubiquinone biosynthesis by catalyzing the hydroxylation of 2-methoxy-6-(all-trans-polyprenyl)phenol to 2-methoxy-6-(all-trans-polyprenyl)benzene-1,4-diol. The electrons required for the hydroxylation reaction are funneled indirectly to coq6 from NADPH via a ferredoxin/ferredoxin reductase system.</text>
</comment>
<dbReference type="Gene3D" id="3.50.50.60">
    <property type="entry name" value="FAD/NAD(P)-binding domain"/>
    <property type="match status" value="2"/>
</dbReference>
<keyword evidence="11" id="KW-0479">Metal-binding</keyword>
<evidence type="ECO:0000256" key="11">
    <source>
        <dbReference type="HAMAP-Rule" id="MF_03111"/>
    </source>
</evidence>
<comment type="caution">
    <text evidence="14">The sequence shown here is derived from an EMBL/GenBank/DDBJ whole genome shotgun (WGS) entry which is preliminary data.</text>
</comment>
<evidence type="ECO:0000256" key="5">
    <source>
        <dbReference type="ARBA" id="ARBA00022792"/>
    </source>
</evidence>
<comment type="catalytic activity">
    <reaction evidence="12">
        <text>a 2-methoxy-6-(all-trans-polyprenyl)phenol + 2 reduced [2Fe-2S]-[ferredoxin] + O2 + 2 H(+) = a 2-methoxy-6-(all-trans-polyprenyl)benzene-1,4-diol + 2 oxidized [2Fe-2S]-[ferredoxin] + H2O</text>
        <dbReference type="Rhea" id="RHEA:81183"/>
        <dbReference type="Rhea" id="RHEA-COMP:9551"/>
        <dbReference type="Rhea" id="RHEA-COMP:10000"/>
        <dbReference type="Rhea" id="RHEA-COMP:10001"/>
        <dbReference type="Rhea" id="RHEA-COMP:10858"/>
        <dbReference type="ChEBI" id="CHEBI:15377"/>
        <dbReference type="ChEBI" id="CHEBI:15378"/>
        <dbReference type="ChEBI" id="CHEBI:15379"/>
        <dbReference type="ChEBI" id="CHEBI:33737"/>
        <dbReference type="ChEBI" id="CHEBI:33738"/>
        <dbReference type="ChEBI" id="CHEBI:62731"/>
        <dbReference type="ChEBI" id="CHEBI:84166"/>
        <dbReference type="EC" id="1.14.15.46"/>
    </reaction>
</comment>
<comment type="similarity">
    <text evidence="11">Belongs to the COQ4 family.</text>
</comment>
<keyword evidence="4 11" id="KW-0831">Ubiquinone biosynthesis</keyword>
<evidence type="ECO:0000256" key="8">
    <source>
        <dbReference type="ARBA" id="ARBA00023033"/>
    </source>
</evidence>
<dbReference type="HAMAP" id="MF_03111">
    <property type="entry name" value="Coq4"/>
    <property type="match status" value="1"/>
</dbReference>
<dbReference type="InterPro" id="IPR051205">
    <property type="entry name" value="UbiH/COQ6_monooxygenase"/>
</dbReference>
<dbReference type="InterPro" id="IPR027540">
    <property type="entry name" value="Coq4_euk"/>
</dbReference>
<keyword evidence="3 12" id="KW-0285">Flavoprotein</keyword>
<reference evidence="14 15" key="3">
    <citation type="journal article" date="2015" name="Genome Announc.">
        <title>Draft Genome Sequence of the Archiascomycetous Yeast Saitoella complicata.</title>
        <authorList>
            <person name="Yamauchi K."/>
            <person name="Kondo S."/>
            <person name="Hamamoto M."/>
            <person name="Takahashi Y."/>
            <person name="Ogura Y."/>
            <person name="Hayashi T."/>
            <person name="Nishida H."/>
        </authorList>
    </citation>
    <scope>NUCLEOTIDE SEQUENCE [LARGE SCALE GENOMIC DNA]</scope>
    <source>
        <strain evidence="14 15">NRRL Y-17804</strain>
    </source>
</reference>
<keyword evidence="6 12" id="KW-0274">FAD</keyword>
<dbReference type="Proteomes" id="UP000033140">
    <property type="component" value="Unassembled WGS sequence"/>
</dbReference>
<dbReference type="HAMAP" id="MF_03193">
    <property type="entry name" value="COQ6_monooxygenase"/>
    <property type="match status" value="1"/>
</dbReference>
<dbReference type="EC" id="1.14.15.45" evidence="12"/>
<dbReference type="GO" id="GO:0008270">
    <property type="term" value="F:zinc ion binding"/>
    <property type="evidence" value="ECO:0007669"/>
    <property type="project" value="UniProtKB-UniRule"/>
</dbReference>
<reference evidence="14 15" key="2">
    <citation type="journal article" date="2014" name="J. Gen. Appl. Microbiol.">
        <title>The early diverging ascomycetous budding yeast Saitoella complicata has three histone deacetylases belonging to the Clr6, Hos2, and Rpd3 lineages.</title>
        <authorList>
            <person name="Nishida H."/>
            <person name="Matsumoto T."/>
            <person name="Kondo S."/>
            <person name="Hamamoto M."/>
            <person name="Yoshikawa H."/>
        </authorList>
    </citation>
    <scope>NUCLEOTIDE SEQUENCE [LARGE SCALE GENOMIC DNA]</scope>
    <source>
        <strain evidence="14 15">NRRL Y-17804</strain>
    </source>
</reference>
<evidence type="ECO:0000313" key="15">
    <source>
        <dbReference type="Proteomes" id="UP000033140"/>
    </source>
</evidence>
<comment type="subunit">
    <text evidence="11">Component of a multi-subunit COQ enzyme complex, composed of at least COQ3, COQ4, COQ5, COQ6, COQ7 and COQ9.</text>
</comment>
<sequence length="785" mass="86463">MYRRITSTVKVNVPRLRRLLSTPVPRDDMYDVVIVGGGVAGLGLGAALKSSPVTSRLRIALVEGMDLGSSKTWGPTKESYSNRVVSLTPASVKLLKEIGAWDHIKQERTQPFDDMQVWDGLTGARIEFKTGALSQQYPSIATIVETLNIQHALLNRIDELGGVDIIDKTKVVKIGHGEETGDLDFSTWPQLELSNGRKLTARLLIGADGANSPVRSFTKIESRGWDYDRHGVVATLKIETGRPVVAWQRFLPTGPIAMLPLPNGYATLVWTTTPALAAKLKAMSHADFAALVNAGFRLSDVDLRYLYEAGAKEGEVKEQCEWRESVVKADKREFLPPRVVEIQEGSRASFPLKMRHADSYCDERIALVGDAAHTTHPLAGQGLNQGLADVQSLFKSLESAVTHGQDVGSIHALEPYAHERYFENHVTLGAIDKLHKLYSVSSGPLVTARSWGLEVVNELDGLKTLFMKRAAGEDLGKAVGEGLKGMAGSIIGAGLRLRAKMSRPASGPTVGRRQFSTSKRVLSAGEPLYPGHIPTGVFEKIALTIGSAAVSLKNPYRGDMVAVLGETTASPYFIKKLRDIMLQSESGRQILRERPRITSTTLKLEDLRQLPSNSVGREYAAWLDAEGVSPDTRAAVKYIDDEELAYVMQRYRESHDFYHAVTGLPITVDGELALKWFEWANMGLPVAALSALATFGPLKVKKSDRKRLVQTYIPWALKNGMNGKSLIDIYWENELETDVDDLRRRLNITKPPSLREAYKRARQEMKQGARDEMAKLKASGSNVSM</sequence>
<dbReference type="GO" id="GO:0071949">
    <property type="term" value="F:FAD binding"/>
    <property type="evidence" value="ECO:0007669"/>
    <property type="project" value="InterPro"/>
</dbReference>
<keyword evidence="5 11" id="KW-0999">Mitochondrion inner membrane</keyword>
<dbReference type="InterPro" id="IPR018168">
    <property type="entry name" value="Ubi_Hdrlase_CS"/>
</dbReference>
<dbReference type="GO" id="GO:0106364">
    <property type="term" value="F:4-hydroxy-3-all-trans-polyprenylbenzoate oxygenase activity"/>
    <property type="evidence" value="ECO:0007669"/>
    <property type="project" value="UniProtKB-EC"/>
</dbReference>
<dbReference type="AlphaFoldDB" id="A0A0E9NMT7"/>
<proteinExistence type="inferred from homology"/>
<evidence type="ECO:0000259" key="13">
    <source>
        <dbReference type="Pfam" id="PF01494"/>
    </source>
</evidence>
<dbReference type="GO" id="GO:0031314">
    <property type="term" value="C:extrinsic component of mitochondrial inner membrane"/>
    <property type="evidence" value="ECO:0007669"/>
    <property type="project" value="UniProtKB-UniRule"/>
</dbReference>
<keyword evidence="9 11" id="KW-0496">Mitochondrion</keyword>
<comment type="catalytic activity">
    <reaction evidence="11">
        <text>a 4-hydroxy-3-methoxy-5-(all-trans-polyprenyl)benzoate + H(+) = a 2-methoxy-6-(all-trans-polyprenyl)phenol + CO2</text>
        <dbReference type="Rhea" id="RHEA:81179"/>
        <dbReference type="Rhea" id="RHEA-COMP:9551"/>
        <dbReference type="Rhea" id="RHEA-COMP:10931"/>
        <dbReference type="ChEBI" id="CHEBI:15378"/>
        <dbReference type="ChEBI" id="CHEBI:16526"/>
        <dbReference type="ChEBI" id="CHEBI:62731"/>
        <dbReference type="ChEBI" id="CHEBI:84443"/>
        <dbReference type="EC" id="4.1.1.130"/>
    </reaction>
</comment>
<evidence type="ECO:0000256" key="9">
    <source>
        <dbReference type="ARBA" id="ARBA00023128"/>
    </source>
</evidence>
<evidence type="ECO:0000256" key="10">
    <source>
        <dbReference type="ARBA" id="ARBA00023136"/>
    </source>
</evidence>
<evidence type="ECO:0000256" key="2">
    <source>
        <dbReference type="ARBA" id="ARBA00005349"/>
    </source>
</evidence>
<dbReference type="STRING" id="698492.A0A0E9NMT7"/>
<dbReference type="NCBIfam" id="TIGR01989">
    <property type="entry name" value="COQ6"/>
    <property type="match status" value="1"/>
</dbReference>
<evidence type="ECO:0000256" key="4">
    <source>
        <dbReference type="ARBA" id="ARBA00022688"/>
    </source>
</evidence>
<keyword evidence="11" id="KW-0862">Zinc</keyword>
<dbReference type="InterPro" id="IPR036188">
    <property type="entry name" value="FAD/NAD-bd_sf"/>
</dbReference>
<dbReference type="GO" id="GO:0120538">
    <property type="term" value="F:2-methoxy-6-polyprenolphenol 4-hydroxylase activity"/>
    <property type="evidence" value="ECO:0007669"/>
    <property type="project" value="UniProtKB-EC"/>
</dbReference>
<keyword evidence="8 12" id="KW-0503">Monooxygenase</keyword>
<dbReference type="PROSITE" id="PS01304">
    <property type="entry name" value="UBIH"/>
    <property type="match status" value="1"/>
</dbReference>
<reference evidence="14 15" key="1">
    <citation type="journal article" date="2011" name="J. Gen. Appl. Microbiol.">
        <title>Draft genome sequencing of the enigmatic yeast Saitoella complicata.</title>
        <authorList>
            <person name="Nishida H."/>
            <person name="Hamamoto M."/>
            <person name="Sugiyama J."/>
        </authorList>
    </citation>
    <scope>NUCLEOTIDE SEQUENCE [LARGE SCALE GENOMIC DNA]</scope>
    <source>
        <strain evidence="14 15">NRRL Y-17804</strain>
    </source>
</reference>
<gene>
    <name evidence="11" type="primary">COQ4</name>
    <name evidence="12" type="synonym">COQ6</name>
    <name evidence="14" type="ORF">G7K_4856-t1</name>
</gene>
<dbReference type="Pfam" id="PF05019">
    <property type="entry name" value="Coq4"/>
    <property type="match status" value="1"/>
</dbReference>
<dbReference type="NCBIfam" id="TIGR01988">
    <property type="entry name" value="Ubi-OHases"/>
    <property type="match status" value="1"/>
</dbReference>
<evidence type="ECO:0000256" key="6">
    <source>
        <dbReference type="ARBA" id="ARBA00022827"/>
    </source>
</evidence>
<keyword evidence="15" id="KW-1185">Reference proteome</keyword>
<comment type="pathway">
    <text evidence="11">Cofactor biosynthesis; ubiquinone biosynthesis.</text>
</comment>
<comment type="similarity">
    <text evidence="2 12">Belongs to the UbiH/COQ6 family.</text>
</comment>
<comment type="function">
    <text evidence="11">Lyase that catalyzes the C1-decarboxylation of 4-hydroxy-3-methoxy-5-(all-trans-polyprenyl)benzoic acid into 2-methoxy-6-(all-trans-polyprenyl)phenol during ubiquinone biosynthesis.</text>
</comment>
<name>A0A0E9NMT7_SAICN</name>
<dbReference type="UniPathway" id="UPA00232"/>
<organism evidence="14 15">
    <name type="scientific">Saitoella complicata (strain BCRC 22490 / CBS 7301 / JCM 7358 / NBRC 10748 / NRRL Y-17804)</name>
    <dbReference type="NCBI Taxonomy" id="698492"/>
    <lineage>
        <taxon>Eukaryota</taxon>
        <taxon>Fungi</taxon>
        <taxon>Dikarya</taxon>
        <taxon>Ascomycota</taxon>
        <taxon>Taphrinomycotina</taxon>
        <taxon>Taphrinomycotina incertae sedis</taxon>
        <taxon>Saitoella</taxon>
    </lineage>
</organism>
<keyword evidence="7 12" id="KW-0560">Oxidoreductase</keyword>
<dbReference type="PRINTS" id="PR00420">
    <property type="entry name" value="RNGMNOXGNASE"/>
</dbReference>
<dbReference type="InterPro" id="IPR000689">
    <property type="entry name" value="UbQ_mOase_COQ6"/>
</dbReference>
<comment type="cofactor">
    <cofactor evidence="1 12">
        <name>FAD</name>
        <dbReference type="ChEBI" id="CHEBI:57692"/>
    </cofactor>
</comment>
<dbReference type="PANTHER" id="PTHR43876:SF7">
    <property type="entry name" value="UBIQUINONE BIOSYNTHESIS MONOOXYGENASE COQ6, MITOCHONDRIAL"/>
    <property type="match status" value="1"/>
</dbReference>
<feature type="domain" description="FAD-binding" evidence="13">
    <location>
        <begin position="30"/>
        <end position="420"/>
    </location>
</feature>
<evidence type="ECO:0000256" key="7">
    <source>
        <dbReference type="ARBA" id="ARBA00023002"/>
    </source>
</evidence>
<evidence type="ECO:0000313" key="14">
    <source>
        <dbReference type="EMBL" id="GAO50735.1"/>
    </source>
</evidence>
<feature type="binding site" evidence="11">
    <location>
        <position position="655"/>
    </location>
    <ligand>
        <name>Zn(2+)</name>
        <dbReference type="ChEBI" id="CHEBI:29105"/>
    </ligand>
</feature>
<keyword evidence="10 11" id="KW-0472">Membrane</keyword>
<dbReference type="InterPro" id="IPR010971">
    <property type="entry name" value="UbiH/COQ6"/>
</dbReference>
<dbReference type="SUPFAM" id="SSF51905">
    <property type="entry name" value="FAD/NAD(P)-binding domain"/>
    <property type="match status" value="1"/>
</dbReference>